<evidence type="ECO:0000256" key="1">
    <source>
        <dbReference type="ARBA" id="ARBA00022679"/>
    </source>
</evidence>
<dbReference type="GO" id="GO:0008168">
    <property type="term" value="F:methyltransferase activity"/>
    <property type="evidence" value="ECO:0007669"/>
    <property type="project" value="UniProtKB-KW"/>
</dbReference>
<comment type="caution">
    <text evidence="3">The sequence shown here is derived from an EMBL/GenBank/DDBJ whole genome shotgun (WGS) entry which is preliminary data.</text>
</comment>
<evidence type="ECO:0000259" key="2">
    <source>
        <dbReference type="Pfam" id="PF13649"/>
    </source>
</evidence>
<dbReference type="RefSeq" id="WP_108687500.1">
    <property type="nucleotide sequence ID" value="NZ_QCYK01000002.1"/>
</dbReference>
<organism evidence="3 4">
    <name type="scientific">Chitinophaga parva</name>
    <dbReference type="NCBI Taxonomy" id="2169414"/>
    <lineage>
        <taxon>Bacteria</taxon>
        <taxon>Pseudomonadati</taxon>
        <taxon>Bacteroidota</taxon>
        <taxon>Chitinophagia</taxon>
        <taxon>Chitinophagales</taxon>
        <taxon>Chitinophagaceae</taxon>
        <taxon>Chitinophaga</taxon>
    </lineage>
</organism>
<dbReference type="Gene3D" id="3.40.50.150">
    <property type="entry name" value="Vaccinia Virus protein VP39"/>
    <property type="match status" value="1"/>
</dbReference>
<dbReference type="CDD" id="cd02440">
    <property type="entry name" value="AdoMet_MTases"/>
    <property type="match status" value="1"/>
</dbReference>
<feature type="domain" description="Methyltransferase" evidence="2">
    <location>
        <begin position="44"/>
        <end position="140"/>
    </location>
</feature>
<dbReference type="InterPro" id="IPR029063">
    <property type="entry name" value="SAM-dependent_MTases_sf"/>
</dbReference>
<dbReference type="GO" id="GO:0032259">
    <property type="term" value="P:methylation"/>
    <property type="evidence" value="ECO:0007669"/>
    <property type="project" value="UniProtKB-KW"/>
</dbReference>
<evidence type="ECO:0000313" key="3">
    <source>
        <dbReference type="EMBL" id="PUZ25661.1"/>
    </source>
</evidence>
<dbReference type="EMBL" id="QCYK01000002">
    <property type="protein sequence ID" value="PUZ25661.1"/>
    <property type="molecule type" value="Genomic_DNA"/>
</dbReference>
<dbReference type="OrthoDB" id="836632at2"/>
<keyword evidence="4" id="KW-1185">Reference proteome</keyword>
<dbReference type="InterPro" id="IPR041698">
    <property type="entry name" value="Methyltransf_25"/>
</dbReference>
<reference evidence="3 4" key="1">
    <citation type="submission" date="2018-04" db="EMBL/GenBank/DDBJ databases">
        <title>Chitinophaga fuyangensis sp. nov., isolated from soil in a chemical factory.</title>
        <authorList>
            <person name="Chen K."/>
        </authorList>
    </citation>
    <scope>NUCLEOTIDE SEQUENCE [LARGE SCALE GENOMIC DNA]</scope>
    <source>
        <strain evidence="3 4">LY-1</strain>
    </source>
</reference>
<gene>
    <name evidence="3" type="ORF">DCC81_15435</name>
</gene>
<accession>A0A2T7BH99</accession>
<keyword evidence="1 3" id="KW-0808">Transferase</keyword>
<sequence>MPAAPNNYDKVASFYDRLSLLIFGGALRRAQWSLLSVLHPGHRVLIVGGGSGWILEAMSARVPEGLHITYIEISANMTALAMKKQVGKNEVVFINDSIATQQLAPESFDIVLTAFLFDNFPPAAGAALFAQLHHALKPGGYWLFADFKLAEGRGFWQRPLLKAMYFFFGALCQVQARQLNDMDALFRQYRYKLVQQKDYYGRFVNAAICEKV</sequence>
<dbReference type="AlphaFoldDB" id="A0A2T7BH99"/>
<dbReference type="Proteomes" id="UP000244450">
    <property type="component" value="Unassembled WGS sequence"/>
</dbReference>
<evidence type="ECO:0000313" key="4">
    <source>
        <dbReference type="Proteomes" id="UP000244450"/>
    </source>
</evidence>
<dbReference type="SUPFAM" id="SSF53335">
    <property type="entry name" value="S-adenosyl-L-methionine-dependent methyltransferases"/>
    <property type="match status" value="1"/>
</dbReference>
<dbReference type="PANTHER" id="PTHR43861">
    <property type="entry name" value="TRANS-ACONITATE 2-METHYLTRANSFERASE-RELATED"/>
    <property type="match status" value="1"/>
</dbReference>
<protein>
    <submittedName>
        <fullName evidence="3">Methyltransferase type 12</fullName>
    </submittedName>
</protein>
<proteinExistence type="predicted"/>
<keyword evidence="3" id="KW-0489">Methyltransferase</keyword>
<dbReference type="Pfam" id="PF13649">
    <property type="entry name" value="Methyltransf_25"/>
    <property type="match status" value="1"/>
</dbReference>
<name>A0A2T7BH99_9BACT</name>